<evidence type="ECO:0000313" key="1">
    <source>
        <dbReference type="EMBL" id="KKN52106.1"/>
    </source>
</evidence>
<name>A0A0F9TSK0_9ZZZZ</name>
<organism evidence="1">
    <name type="scientific">marine sediment metagenome</name>
    <dbReference type="NCBI Taxonomy" id="412755"/>
    <lineage>
        <taxon>unclassified sequences</taxon>
        <taxon>metagenomes</taxon>
        <taxon>ecological metagenomes</taxon>
    </lineage>
</organism>
<sequence length="536" mass="57331">MGQVVREPTADFTLVSADTVVPNADHKVLITGLVDAATYDSVKVHTDKMVFQNYAGVENTDFGPRSQLANMVREFKKSNSKSGFPEEHVTKFDVKPILEAVAGTAGTIVATIAGSSTAAGTIDVTISSLDRKVTVAIPDATAAADAAGLIKTAWDLEDLTSPYILAAPTAVMTWTCVHKGQDIDVGFMLDVSNCPGITLTSFVDGVAGAVNPDLTDVFDNVTNIRYNTIAWPFDESGAADIDDISEPADFLDARFNAEAEVLDGVAICTMVDVVAGHSTKLALLNSKSLVTFLQQENGGEVRGEIVTPFATSYELTARFCGVRARRFTADHNISDIVVANAALDQRGGPGSASLPYHNTPIDSELSFDGLGFTRANIKALEALGGSIIGENVVGNATILGAVRTTYKNDSAGNPDPTWGFLNYIDTSSQVREYMVNNVRDRYAQSRLTEGILVRDREQENAESISAFMDKLYSDLSGRSFALTQAGEGPLNFFKDNKTVDLNLLTGAVIIFMRVPIVTQIRNVIATIQIAFTVGEG</sequence>
<proteinExistence type="predicted"/>
<dbReference type="EMBL" id="LAZR01001033">
    <property type="protein sequence ID" value="KKN52106.1"/>
    <property type="molecule type" value="Genomic_DNA"/>
</dbReference>
<gene>
    <name evidence="1" type="ORF">LCGC14_0615800</name>
</gene>
<evidence type="ECO:0008006" key="2">
    <source>
        <dbReference type="Google" id="ProtNLM"/>
    </source>
</evidence>
<comment type="caution">
    <text evidence="1">The sequence shown here is derived from an EMBL/GenBank/DDBJ whole genome shotgun (WGS) entry which is preliminary data.</text>
</comment>
<protein>
    <recommendedName>
        <fullName evidence="2">Tail sheath protein C-terminal domain-containing protein</fullName>
    </recommendedName>
</protein>
<accession>A0A0F9TSK0</accession>
<reference evidence="1" key="1">
    <citation type="journal article" date="2015" name="Nature">
        <title>Complex archaea that bridge the gap between prokaryotes and eukaryotes.</title>
        <authorList>
            <person name="Spang A."/>
            <person name="Saw J.H."/>
            <person name="Jorgensen S.L."/>
            <person name="Zaremba-Niedzwiedzka K."/>
            <person name="Martijn J."/>
            <person name="Lind A.E."/>
            <person name="van Eijk R."/>
            <person name="Schleper C."/>
            <person name="Guy L."/>
            <person name="Ettema T.J."/>
        </authorList>
    </citation>
    <scope>NUCLEOTIDE SEQUENCE</scope>
</reference>
<dbReference type="AlphaFoldDB" id="A0A0F9TSK0"/>